<sequence>MDSPHRPIPGAWDHFSELDLHRLDLAARILARKAAPCRSRDLLVQAGEEMARSAEEASVLTAIAVLIRLSAAAVASADASAEATIREHAARLLEALDDPDDAALVRGWLRHVPWQRVGITTLRRIRRALRRGLSAGPPRVSVSESDGWSDLLDALARTLAVERDKEVWIDAGEGDADPDTLRRRAETTRALLVEGAAMAGLGGRGPTRSTVSSQSGQTVRVSTRIVSVQPGETIGRFTVLDRLGSGAMGAVYSAYDPKLDRKIALKLLHTRSQDNSSRGNTRLLREAQAMARLSHPNVVVVHDVGTHRQDVFLAMEFIRGKTLQAWSEERPRSWQEVVATYRQAGAGLAAAHAAGLVHRDFKPANAMVGEDGRVRVLDFGLCATTTARIEPNLRAGSGAELPLWVGREFVGTPAYMSPEQFRAEVVGAASDQFSFCVALYEALYGQRPFAGETTQSIALSVGYGECGHRRRAPTCRPGCSR</sequence>
<keyword evidence="3 7" id="KW-0418">Kinase</keyword>
<organism evidence="7 8">
    <name type="scientific">Nannocystis pusilla</name>
    <dbReference type="NCBI Taxonomy" id="889268"/>
    <lineage>
        <taxon>Bacteria</taxon>
        <taxon>Pseudomonadati</taxon>
        <taxon>Myxococcota</taxon>
        <taxon>Polyangia</taxon>
        <taxon>Nannocystales</taxon>
        <taxon>Nannocystaceae</taxon>
        <taxon>Nannocystis</taxon>
    </lineage>
</organism>
<dbReference type="Pfam" id="PF00069">
    <property type="entry name" value="Pkinase"/>
    <property type="match status" value="1"/>
</dbReference>
<dbReference type="CDD" id="cd14014">
    <property type="entry name" value="STKc_PknB_like"/>
    <property type="match status" value="1"/>
</dbReference>
<dbReference type="InterPro" id="IPR000719">
    <property type="entry name" value="Prot_kinase_dom"/>
</dbReference>
<dbReference type="InterPro" id="IPR017441">
    <property type="entry name" value="Protein_kinase_ATP_BS"/>
</dbReference>
<evidence type="ECO:0000259" key="6">
    <source>
        <dbReference type="PROSITE" id="PS50011"/>
    </source>
</evidence>
<dbReference type="AlphaFoldDB" id="A0A9X3ERY5"/>
<proteinExistence type="predicted"/>
<evidence type="ECO:0000313" key="8">
    <source>
        <dbReference type="Proteomes" id="UP001150924"/>
    </source>
</evidence>
<dbReference type="SUPFAM" id="SSF56112">
    <property type="entry name" value="Protein kinase-like (PK-like)"/>
    <property type="match status" value="1"/>
</dbReference>
<dbReference type="Proteomes" id="UP001150924">
    <property type="component" value="Unassembled WGS sequence"/>
</dbReference>
<evidence type="ECO:0000256" key="3">
    <source>
        <dbReference type="ARBA" id="ARBA00022777"/>
    </source>
</evidence>
<keyword evidence="4 5" id="KW-0067">ATP-binding</keyword>
<dbReference type="GO" id="GO:0005524">
    <property type="term" value="F:ATP binding"/>
    <property type="evidence" value="ECO:0007669"/>
    <property type="project" value="UniProtKB-UniRule"/>
</dbReference>
<dbReference type="PANTHER" id="PTHR43289">
    <property type="entry name" value="MITOGEN-ACTIVATED PROTEIN KINASE KINASE KINASE 20-RELATED"/>
    <property type="match status" value="1"/>
</dbReference>
<dbReference type="EMBL" id="JAPNKE010000002">
    <property type="protein sequence ID" value="MCY1009022.1"/>
    <property type="molecule type" value="Genomic_DNA"/>
</dbReference>
<keyword evidence="8" id="KW-1185">Reference proteome</keyword>
<dbReference type="PANTHER" id="PTHR43289:SF34">
    <property type="entry name" value="SERINE_THREONINE-PROTEIN KINASE YBDM-RELATED"/>
    <property type="match status" value="1"/>
</dbReference>
<evidence type="ECO:0000256" key="4">
    <source>
        <dbReference type="ARBA" id="ARBA00022840"/>
    </source>
</evidence>
<dbReference type="Gene3D" id="1.10.510.10">
    <property type="entry name" value="Transferase(Phosphotransferase) domain 1"/>
    <property type="match status" value="1"/>
</dbReference>
<feature type="binding site" evidence="5">
    <location>
        <position position="266"/>
    </location>
    <ligand>
        <name>ATP</name>
        <dbReference type="ChEBI" id="CHEBI:30616"/>
    </ligand>
</feature>
<comment type="caution">
    <text evidence="7">The sequence shown here is derived from an EMBL/GenBank/DDBJ whole genome shotgun (WGS) entry which is preliminary data.</text>
</comment>
<feature type="domain" description="Protein kinase" evidence="6">
    <location>
        <begin position="237"/>
        <end position="481"/>
    </location>
</feature>
<protein>
    <submittedName>
        <fullName evidence="7">Serine/threonine-protein kinase</fullName>
    </submittedName>
</protein>
<gene>
    <name evidence="7" type="ORF">OV079_26375</name>
</gene>
<accession>A0A9X3ERY5</accession>
<dbReference type="PROSITE" id="PS00107">
    <property type="entry name" value="PROTEIN_KINASE_ATP"/>
    <property type="match status" value="1"/>
</dbReference>
<keyword evidence="1" id="KW-0808">Transferase</keyword>
<keyword evidence="2 5" id="KW-0547">Nucleotide-binding</keyword>
<dbReference type="PROSITE" id="PS50011">
    <property type="entry name" value="PROTEIN_KINASE_DOM"/>
    <property type="match status" value="1"/>
</dbReference>
<dbReference type="InterPro" id="IPR011009">
    <property type="entry name" value="Kinase-like_dom_sf"/>
</dbReference>
<evidence type="ECO:0000256" key="2">
    <source>
        <dbReference type="ARBA" id="ARBA00022741"/>
    </source>
</evidence>
<evidence type="ECO:0000256" key="5">
    <source>
        <dbReference type="PROSITE-ProRule" id="PRU10141"/>
    </source>
</evidence>
<dbReference type="GO" id="GO:0004674">
    <property type="term" value="F:protein serine/threonine kinase activity"/>
    <property type="evidence" value="ECO:0007669"/>
    <property type="project" value="TreeGrafter"/>
</dbReference>
<evidence type="ECO:0000256" key="1">
    <source>
        <dbReference type="ARBA" id="ARBA00022679"/>
    </source>
</evidence>
<dbReference type="Gene3D" id="3.30.200.20">
    <property type="entry name" value="Phosphorylase Kinase, domain 1"/>
    <property type="match status" value="1"/>
</dbReference>
<evidence type="ECO:0000313" key="7">
    <source>
        <dbReference type="EMBL" id="MCY1009022.1"/>
    </source>
</evidence>
<name>A0A9X3ERY5_9BACT</name>
<dbReference type="RefSeq" id="WP_267771679.1">
    <property type="nucleotide sequence ID" value="NZ_JAPNKE010000002.1"/>
</dbReference>
<reference evidence="7" key="1">
    <citation type="submission" date="2022-11" db="EMBL/GenBank/DDBJ databases">
        <title>Minimal conservation of predation-associated metabolite biosynthetic gene clusters underscores biosynthetic potential of Myxococcota including descriptions for ten novel species: Archangium lansinium sp. nov., Myxococcus landrumus sp. nov., Nannocystis bai.</title>
        <authorList>
            <person name="Ahearne A."/>
            <person name="Stevens C."/>
            <person name="Phillips K."/>
        </authorList>
    </citation>
    <scope>NUCLEOTIDE SEQUENCE</scope>
    <source>
        <strain evidence="7">Na p29</strain>
    </source>
</reference>